<reference evidence="2" key="1">
    <citation type="journal article" date="2020" name="mSystems">
        <title>Genome- and Community-Level Interaction Insights into Carbon Utilization and Element Cycling Functions of Hydrothermarchaeota in Hydrothermal Sediment.</title>
        <authorList>
            <person name="Zhou Z."/>
            <person name="Liu Y."/>
            <person name="Xu W."/>
            <person name="Pan J."/>
            <person name="Luo Z.H."/>
            <person name="Li M."/>
        </authorList>
    </citation>
    <scope>NUCLEOTIDE SEQUENCE [LARGE SCALE GENOMIC DNA]</scope>
    <source>
        <strain evidence="2">HyVt-633</strain>
    </source>
</reference>
<protein>
    <submittedName>
        <fullName evidence="2">Alpha/beta hydrolase</fullName>
    </submittedName>
</protein>
<dbReference type="PANTHER" id="PTHR46438:SF11">
    <property type="entry name" value="LIPASE-RELATED"/>
    <property type="match status" value="1"/>
</dbReference>
<evidence type="ECO:0000313" key="2">
    <source>
        <dbReference type="EMBL" id="HHE31909.1"/>
    </source>
</evidence>
<keyword evidence="2" id="KW-0378">Hydrolase</keyword>
<dbReference type="EMBL" id="DRSQ01000096">
    <property type="protein sequence ID" value="HHE31909.1"/>
    <property type="molecule type" value="Genomic_DNA"/>
</dbReference>
<gene>
    <name evidence="2" type="ORF">ENL07_04600</name>
</gene>
<comment type="caution">
    <text evidence="2">The sequence shown here is derived from an EMBL/GenBank/DDBJ whole genome shotgun (WGS) entry which is preliminary data.</text>
</comment>
<dbReference type="SUPFAM" id="SSF53474">
    <property type="entry name" value="alpha/beta-Hydrolases"/>
    <property type="match status" value="1"/>
</dbReference>
<dbReference type="AlphaFoldDB" id="A0A7C5DDX8"/>
<evidence type="ECO:0000259" key="1">
    <source>
        <dbReference type="Pfam" id="PF00561"/>
    </source>
</evidence>
<dbReference type="PANTHER" id="PTHR46438">
    <property type="entry name" value="ALPHA/BETA-HYDROLASES SUPERFAMILY PROTEIN"/>
    <property type="match status" value="1"/>
</dbReference>
<sequence>MAPQDRYITLSGHRHRYLDTGGNAPVMLLLHGISASFDFYDSVIPQLASSFRVLGLDLLGFGGSDKPKEIAYSLQLYADLILEFLDKTGATTQGPVYGTGHSMGGKYLLATALTHPGTFGKLVLSNTDGFVTLPSWARAFGLPGVRHLLKPLATTEKMSRKMFDAALHNRQAIDDKLYLRLLDIARDHGAFDTTMKLNRNMMNLDMQHTGLRSRLGELKQPVLIIWGDHDQYISPKIAPLVNREIPTSRLIVFRDCGHCPMLEYPEKFSAAVKNFIFEKTPAH</sequence>
<dbReference type="InterPro" id="IPR029058">
    <property type="entry name" value="AB_hydrolase_fold"/>
</dbReference>
<accession>A0A7C5DDX8</accession>
<dbReference type="Gene3D" id="3.40.50.1820">
    <property type="entry name" value="alpha/beta hydrolase"/>
    <property type="match status" value="1"/>
</dbReference>
<dbReference type="InterPro" id="IPR000073">
    <property type="entry name" value="AB_hydrolase_1"/>
</dbReference>
<dbReference type="Pfam" id="PF00561">
    <property type="entry name" value="Abhydrolase_1"/>
    <property type="match status" value="1"/>
</dbReference>
<dbReference type="Proteomes" id="UP000886058">
    <property type="component" value="Unassembled WGS sequence"/>
</dbReference>
<name>A0A7C5DDX8_9CHLB</name>
<feature type="domain" description="AB hydrolase-1" evidence="1">
    <location>
        <begin position="25"/>
        <end position="263"/>
    </location>
</feature>
<dbReference type="PRINTS" id="PR00111">
    <property type="entry name" value="ABHYDROLASE"/>
</dbReference>
<proteinExistence type="predicted"/>
<dbReference type="GO" id="GO:0016787">
    <property type="term" value="F:hydrolase activity"/>
    <property type="evidence" value="ECO:0007669"/>
    <property type="project" value="UniProtKB-KW"/>
</dbReference>
<organism evidence="2">
    <name type="scientific">Chlorobaculum parvum</name>
    <dbReference type="NCBI Taxonomy" id="274539"/>
    <lineage>
        <taxon>Bacteria</taxon>
        <taxon>Pseudomonadati</taxon>
        <taxon>Chlorobiota</taxon>
        <taxon>Chlorobiia</taxon>
        <taxon>Chlorobiales</taxon>
        <taxon>Chlorobiaceae</taxon>
        <taxon>Chlorobaculum</taxon>
    </lineage>
</organism>